<dbReference type="EMBL" id="BMEL01000001">
    <property type="protein sequence ID" value="GGF11703.1"/>
    <property type="molecule type" value="Genomic_DNA"/>
</dbReference>
<sequence>MWLPIIFLMIGLLLGFMTDVAVPDAYSHYLAVVVLAGFDTLLGGARAHLEKQFSDKAFIGGFLLNVVFASSLVFLGRQLGVELYLAAVFALGVRMFNNLGRLRRILIDEKKIFQ</sequence>
<dbReference type="RefSeq" id="WP_188376158.1">
    <property type="nucleotide sequence ID" value="NZ_BMEL01000001.1"/>
</dbReference>
<evidence type="ECO:0000256" key="2">
    <source>
        <dbReference type="SAM" id="Phobius"/>
    </source>
</evidence>
<reference evidence="3" key="2">
    <citation type="submission" date="2020-09" db="EMBL/GenBank/DDBJ databases">
        <authorList>
            <person name="Sun Q."/>
            <person name="Zhou Y."/>
        </authorList>
    </citation>
    <scope>NUCLEOTIDE SEQUENCE</scope>
    <source>
        <strain evidence="3">CGMCC 1.12153</strain>
    </source>
</reference>
<protein>
    <submittedName>
        <fullName evidence="3">Small basic protein</fullName>
    </submittedName>
</protein>
<comment type="similarity">
    <text evidence="1">Belongs to the sbp family.</text>
</comment>
<accession>A0A917B0N9</accession>
<reference evidence="3" key="1">
    <citation type="journal article" date="2014" name="Int. J. Syst. Evol. Microbiol.">
        <title>Complete genome sequence of Corynebacterium casei LMG S-19264T (=DSM 44701T), isolated from a smear-ripened cheese.</title>
        <authorList>
            <consortium name="US DOE Joint Genome Institute (JGI-PGF)"/>
            <person name="Walter F."/>
            <person name="Albersmeier A."/>
            <person name="Kalinowski J."/>
            <person name="Ruckert C."/>
        </authorList>
    </citation>
    <scope>NUCLEOTIDE SEQUENCE</scope>
    <source>
        <strain evidence="3">CGMCC 1.12153</strain>
    </source>
</reference>
<feature type="transmembrane region" description="Helical" evidence="2">
    <location>
        <begin position="81"/>
        <end position="100"/>
    </location>
</feature>
<name>A0A917B0N9_HALAA</name>
<dbReference type="GO" id="GO:0005886">
    <property type="term" value="C:plasma membrane"/>
    <property type="evidence" value="ECO:0007669"/>
    <property type="project" value="UniProtKB-SubCell"/>
</dbReference>
<dbReference type="Proteomes" id="UP000660110">
    <property type="component" value="Unassembled WGS sequence"/>
</dbReference>
<gene>
    <name evidence="3" type="primary">sbp</name>
    <name evidence="3" type="ORF">GCM10010954_07900</name>
</gene>
<keyword evidence="1 2" id="KW-0812">Transmembrane</keyword>
<keyword evidence="2" id="KW-1133">Transmembrane helix</keyword>
<keyword evidence="1" id="KW-1003">Cell membrane</keyword>
<evidence type="ECO:0000313" key="3">
    <source>
        <dbReference type="EMBL" id="GGF11703.1"/>
    </source>
</evidence>
<feature type="transmembrane region" description="Helical" evidence="2">
    <location>
        <begin position="57"/>
        <end position="75"/>
    </location>
</feature>
<dbReference type="AlphaFoldDB" id="A0A917B0N9"/>
<evidence type="ECO:0000313" key="4">
    <source>
        <dbReference type="Proteomes" id="UP000660110"/>
    </source>
</evidence>
<proteinExistence type="inferred from homology"/>
<dbReference type="InterPro" id="IPR009709">
    <property type="entry name" value="DUF1290"/>
</dbReference>
<organism evidence="3 4">
    <name type="scientific">Halobacillus andaensis</name>
    <dbReference type="NCBI Taxonomy" id="1176239"/>
    <lineage>
        <taxon>Bacteria</taxon>
        <taxon>Bacillati</taxon>
        <taxon>Bacillota</taxon>
        <taxon>Bacilli</taxon>
        <taxon>Bacillales</taxon>
        <taxon>Bacillaceae</taxon>
        <taxon>Halobacillus</taxon>
    </lineage>
</organism>
<evidence type="ECO:0000256" key="1">
    <source>
        <dbReference type="PIRNR" id="PIRNR018579"/>
    </source>
</evidence>
<dbReference type="PIRSF" id="PIRSF018579">
    <property type="entry name" value="Sbp"/>
    <property type="match status" value="1"/>
</dbReference>
<dbReference type="Pfam" id="PF06947">
    <property type="entry name" value="DUF1290"/>
    <property type="match status" value="1"/>
</dbReference>
<keyword evidence="4" id="KW-1185">Reference proteome</keyword>
<keyword evidence="1 2" id="KW-0472">Membrane</keyword>
<comment type="subcellular location">
    <subcellularLocation>
        <location evidence="1">Cell membrane</location>
        <topology evidence="1">Multi-pass membrane protein</topology>
    </subcellularLocation>
</comment>
<comment type="caution">
    <text evidence="3">The sequence shown here is derived from an EMBL/GenBank/DDBJ whole genome shotgun (WGS) entry which is preliminary data.</text>
</comment>
<feature type="transmembrane region" description="Helical" evidence="2">
    <location>
        <begin position="28"/>
        <end position="45"/>
    </location>
</feature>